<dbReference type="Gene3D" id="3.40.50.2000">
    <property type="entry name" value="Glycogen Phosphorylase B"/>
    <property type="match status" value="1"/>
</dbReference>
<dbReference type="Pfam" id="PF06925">
    <property type="entry name" value="MGDG_synth"/>
    <property type="match status" value="1"/>
</dbReference>
<evidence type="ECO:0000256" key="3">
    <source>
        <dbReference type="ARBA" id="ARBA00022676"/>
    </source>
</evidence>
<protein>
    <submittedName>
        <fullName evidence="7">Galactosyldiacylglycerol synthase</fullName>
    </submittedName>
</protein>
<dbReference type="Proteomes" id="UP001335720">
    <property type="component" value="Chromosome"/>
</dbReference>
<dbReference type="SUPFAM" id="SSF53756">
    <property type="entry name" value="UDP-Glycosyltransferase/glycogen phosphorylase"/>
    <property type="match status" value="1"/>
</dbReference>
<keyword evidence="4" id="KW-0808">Transferase</keyword>
<dbReference type="InterPro" id="IPR050519">
    <property type="entry name" value="Glycosyltransf_28_UgtP"/>
</dbReference>
<organism evidence="7">
    <name type="scientific">Candidatus Paraimprobicoccus trichonymphae</name>
    <dbReference type="NCBI Taxonomy" id="3033793"/>
    <lineage>
        <taxon>Bacteria</taxon>
        <taxon>Bacillati</taxon>
        <taxon>Bacillota</taxon>
        <taxon>Clostridia</taxon>
        <taxon>Candidatus Paraimprobicoccus</taxon>
    </lineage>
</organism>
<accession>A0AA48HX96</accession>
<dbReference type="Pfam" id="PF04101">
    <property type="entry name" value="Glyco_tran_28_C"/>
    <property type="match status" value="1"/>
</dbReference>
<reference evidence="7" key="1">
    <citation type="journal article" date="2023" name="ISME J.">
        <title>Emergence of putative energy parasites within Clostridia revealed by genome analysis of a novel endosymbiotic clade.</title>
        <authorList>
            <person name="Takahashi K."/>
            <person name="Kuwahara H."/>
            <person name="Horikawa Y."/>
            <person name="Izawa K."/>
            <person name="Kato D."/>
            <person name="Inagaki T."/>
            <person name="Yuki M."/>
            <person name="Ohkuma M."/>
            <person name="Hongoh Y."/>
        </authorList>
    </citation>
    <scope>NUCLEOTIDE SEQUENCE</scope>
    <source>
        <strain evidence="7">RsTa-C01</strain>
    </source>
</reference>
<dbReference type="InterPro" id="IPR009695">
    <property type="entry name" value="Diacylglyc_glucosyltr_N"/>
</dbReference>
<dbReference type="AlphaFoldDB" id="A0AA48HX96"/>
<dbReference type="GO" id="GO:0009247">
    <property type="term" value="P:glycolipid biosynthetic process"/>
    <property type="evidence" value="ECO:0007669"/>
    <property type="project" value="InterPro"/>
</dbReference>
<evidence type="ECO:0000256" key="4">
    <source>
        <dbReference type="ARBA" id="ARBA00022679"/>
    </source>
</evidence>
<evidence type="ECO:0000259" key="5">
    <source>
        <dbReference type="Pfam" id="PF04101"/>
    </source>
</evidence>
<dbReference type="GO" id="GO:0016020">
    <property type="term" value="C:membrane"/>
    <property type="evidence" value="ECO:0007669"/>
    <property type="project" value="UniProtKB-SubCell"/>
</dbReference>
<name>A0AA48HX96_9FIRM</name>
<keyword evidence="3" id="KW-0328">Glycosyltransferase</keyword>
<dbReference type="PANTHER" id="PTHR43025:SF3">
    <property type="entry name" value="MONOGALACTOSYLDIACYLGLYCEROL SYNTHASE 1, CHLOROPLASTIC"/>
    <property type="match status" value="1"/>
</dbReference>
<evidence type="ECO:0000259" key="6">
    <source>
        <dbReference type="Pfam" id="PF06925"/>
    </source>
</evidence>
<dbReference type="EMBL" id="AP027925">
    <property type="protein sequence ID" value="BED93078.1"/>
    <property type="molecule type" value="Genomic_DNA"/>
</dbReference>
<dbReference type="KEGG" id="ptrh:RsTaC01_1034"/>
<comment type="subcellular location">
    <subcellularLocation>
        <location evidence="1">Membrane</location>
    </subcellularLocation>
</comment>
<proteinExistence type="inferred from homology"/>
<evidence type="ECO:0000313" key="7">
    <source>
        <dbReference type="EMBL" id="BED93078.1"/>
    </source>
</evidence>
<dbReference type="GO" id="GO:0016758">
    <property type="term" value="F:hexosyltransferase activity"/>
    <property type="evidence" value="ECO:0007669"/>
    <property type="project" value="InterPro"/>
</dbReference>
<evidence type="ECO:0000256" key="1">
    <source>
        <dbReference type="ARBA" id="ARBA00004370"/>
    </source>
</evidence>
<comment type="similarity">
    <text evidence="2">Belongs to the glycosyltransferase 28 family.</text>
</comment>
<evidence type="ECO:0000256" key="2">
    <source>
        <dbReference type="ARBA" id="ARBA00006962"/>
    </source>
</evidence>
<dbReference type="PANTHER" id="PTHR43025">
    <property type="entry name" value="MONOGALACTOSYLDIACYLGLYCEROL SYNTHASE"/>
    <property type="match status" value="1"/>
</dbReference>
<feature type="domain" description="Diacylglycerol glucosyltransferase N-terminal" evidence="6">
    <location>
        <begin position="66"/>
        <end position="192"/>
    </location>
</feature>
<dbReference type="InterPro" id="IPR007235">
    <property type="entry name" value="Glyco_trans_28_C"/>
</dbReference>
<gene>
    <name evidence="7" type="ORF">RsTaC01_1034</name>
</gene>
<feature type="domain" description="Glycosyl transferase family 28 C-terminal" evidence="5">
    <location>
        <begin position="218"/>
        <end position="318"/>
    </location>
</feature>
<sequence length="394" mass="45255">MDLWCQKEKIEQPKKILFLYTMTGGGHKGLAIPIKKYYEKYFPDIEFEAIDPFILVNSEDNCKFTNNLMSNWPNFYKYLCKIGSNFKILECLTKKSMTFFSSSIAEEINKKDADIIISNQPYIIQLLGQQKKKGKISSAVISNLIDLNFDSIQNFYLNDYMDAYIVATDEMAKTMVKNGIDKEKIFVVNGLPAKEDLFKEYNQKEIRKNLRIIETLPMVVIAGGAVGQGIVDEVYEKILELDMKIQIVVIAGNNEKLYNKLNKIKEQNKSFNTVSTIIRYTNSYHDYIRASDIVVSKCGSGSVAEILAIKKPLILFNDLPIVEEANLKYLIENSFAVQMKDSKHGSELVKDLIENPYKLELMTENQKKKIKSEECLSNIYKVICKIYMKISQNN</sequence>